<feature type="region of interest" description="Disordered" evidence="1">
    <location>
        <begin position="1"/>
        <end position="23"/>
    </location>
</feature>
<dbReference type="PROSITE" id="PS00463">
    <property type="entry name" value="ZN2_CY6_FUNGAL_1"/>
    <property type="match status" value="1"/>
</dbReference>
<protein>
    <recommendedName>
        <fullName evidence="2">Zn(2)-C6 fungal-type domain-containing protein</fullName>
    </recommendedName>
</protein>
<organism evidence="3 4">
    <name type="scientific">Eremothecium cymbalariae (strain CBS 270.75 / DBVPG 7215 / KCTC 17166 / NRRL Y-17582)</name>
    <name type="common">Yeast</name>
    <dbReference type="NCBI Taxonomy" id="931890"/>
    <lineage>
        <taxon>Eukaryota</taxon>
        <taxon>Fungi</taxon>
        <taxon>Dikarya</taxon>
        <taxon>Ascomycota</taxon>
        <taxon>Saccharomycotina</taxon>
        <taxon>Saccharomycetes</taxon>
        <taxon>Saccharomycetales</taxon>
        <taxon>Saccharomycetaceae</taxon>
        <taxon>Eremothecium</taxon>
    </lineage>
</organism>
<dbReference type="GeneID" id="11472204"/>
<sequence length="114" mass="13075">MAAGMSDNEIQHKRPGGHSEGYIHDTWKMKKPLRSCVRCRKNKVKCDSAIRRPKPCSSCLKKGVSCELEYVIPPQRSKELRNLYENVAYMRLKLDELTESCDRLLGYCRAGVDV</sequence>
<dbReference type="OMA" id="CELEYVI"/>
<feature type="domain" description="Zn(2)-C6 fungal-type" evidence="2">
    <location>
        <begin position="35"/>
        <end position="68"/>
    </location>
</feature>
<dbReference type="AlphaFoldDB" id="G8JV53"/>
<dbReference type="HOGENOM" id="CLU_2183347_0_0_1"/>
<proteinExistence type="predicted"/>
<dbReference type="Pfam" id="PF00172">
    <property type="entry name" value="Zn_clus"/>
    <property type="match status" value="1"/>
</dbReference>
<keyword evidence="4" id="KW-1185">Reference proteome</keyword>
<dbReference type="SMART" id="SM00066">
    <property type="entry name" value="GAL4"/>
    <property type="match status" value="1"/>
</dbReference>
<gene>
    <name evidence="3" type="ordered locus">Ecym_6141</name>
</gene>
<dbReference type="InterPro" id="IPR001138">
    <property type="entry name" value="Zn2Cys6_DnaBD"/>
</dbReference>
<dbReference type="SUPFAM" id="SSF57701">
    <property type="entry name" value="Zn2/Cys6 DNA-binding domain"/>
    <property type="match status" value="1"/>
</dbReference>
<dbReference type="InParanoid" id="G8JV53"/>
<evidence type="ECO:0000313" key="3">
    <source>
        <dbReference type="EMBL" id="AET40532.1"/>
    </source>
</evidence>
<accession>G8JV53</accession>
<dbReference type="eggNOG" id="ENOG502RZM9">
    <property type="taxonomic scope" value="Eukaryota"/>
</dbReference>
<dbReference type="InterPro" id="IPR036864">
    <property type="entry name" value="Zn2-C6_fun-type_DNA-bd_sf"/>
</dbReference>
<dbReference type="GO" id="GO:0008270">
    <property type="term" value="F:zinc ion binding"/>
    <property type="evidence" value="ECO:0007669"/>
    <property type="project" value="InterPro"/>
</dbReference>
<dbReference type="Proteomes" id="UP000006790">
    <property type="component" value="Chromosome 6"/>
</dbReference>
<dbReference type="Gene3D" id="4.10.240.10">
    <property type="entry name" value="Zn(2)-C6 fungal-type DNA-binding domain"/>
    <property type="match status" value="1"/>
</dbReference>
<evidence type="ECO:0000256" key="1">
    <source>
        <dbReference type="SAM" id="MobiDB-lite"/>
    </source>
</evidence>
<dbReference type="CDD" id="cd00067">
    <property type="entry name" value="GAL4"/>
    <property type="match status" value="1"/>
</dbReference>
<evidence type="ECO:0000313" key="4">
    <source>
        <dbReference type="Proteomes" id="UP000006790"/>
    </source>
</evidence>
<dbReference type="GO" id="GO:0000981">
    <property type="term" value="F:DNA-binding transcription factor activity, RNA polymerase II-specific"/>
    <property type="evidence" value="ECO:0007669"/>
    <property type="project" value="InterPro"/>
</dbReference>
<dbReference type="EMBL" id="CP002502">
    <property type="protein sequence ID" value="AET40532.1"/>
    <property type="molecule type" value="Genomic_DNA"/>
</dbReference>
<name>G8JV53_ERECY</name>
<dbReference type="RefSeq" id="XP_003647349.1">
    <property type="nucleotide sequence ID" value="XM_003647301.1"/>
</dbReference>
<evidence type="ECO:0000259" key="2">
    <source>
        <dbReference type="PROSITE" id="PS50048"/>
    </source>
</evidence>
<reference evidence="4" key="1">
    <citation type="journal article" date="2012" name="G3 (Bethesda)">
        <title>Pichia sorbitophila, an interspecies yeast hybrid reveals early steps of genome resolution following polyploidization.</title>
        <authorList>
            <person name="Leh Louis V."/>
            <person name="Despons L."/>
            <person name="Friedrich A."/>
            <person name="Martin T."/>
            <person name="Durrens P."/>
            <person name="Casaregola S."/>
            <person name="Neuveglise C."/>
            <person name="Fairhead C."/>
            <person name="Marck C."/>
            <person name="Cruz J.A."/>
            <person name="Straub M.L."/>
            <person name="Kugler V."/>
            <person name="Sacerdot C."/>
            <person name="Uzunov Z."/>
            <person name="Thierry A."/>
            <person name="Weiss S."/>
            <person name="Bleykasten C."/>
            <person name="De Montigny J."/>
            <person name="Jacques N."/>
            <person name="Jung P."/>
            <person name="Lemaire M."/>
            <person name="Mallet S."/>
            <person name="Morel G."/>
            <person name="Richard G.F."/>
            <person name="Sarkar A."/>
            <person name="Savel G."/>
            <person name="Schacherer J."/>
            <person name="Seret M.L."/>
            <person name="Talla E."/>
            <person name="Samson G."/>
            <person name="Jubin C."/>
            <person name="Poulain J."/>
            <person name="Vacherie B."/>
            <person name="Barbe V."/>
            <person name="Pelletier E."/>
            <person name="Sherman D.J."/>
            <person name="Westhof E."/>
            <person name="Weissenbach J."/>
            <person name="Baret P.V."/>
            <person name="Wincker P."/>
            <person name="Gaillardin C."/>
            <person name="Dujon B."/>
            <person name="Souciet J.L."/>
        </authorList>
    </citation>
    <scope>NUCLEOTIDE SEQUENCE [LARGE SCALE GENOMIC DNA]</scope>
    <source>
        <strain evidence="4">CBS 270.75 / DBVPG 7215 / KCTC 17166 / NRRL Y-17582</strain>
    </source>
</reference>
<dbReference type="KEGG" id="erc:Ecym_6141"/>
<dbReference type="STRING" id="931890.G8JV53"/>
<dbReference type="OrthoDB" id="3163292at2759"/>
<dbReference type="PROSITE" id="PS50048">
    <property type="entry name" value="ZN2_CY6_FUNGAL_2"/>
    <property type="match status" value="1"/>
</dbReference>